<evidence type="ECO:0000313" key="2">
    <source>
        <dbReference type="EMBL" id="EEG31927.1"/>
    </source>
</evidence>
<feature type="compositionally biased region" description="Basic and acidic residues" evidence="1">
    <location>
        <begin position="120"/>
        <end position="129"/>
    </location>
</feature>
<dbReference type="InterPro" id="IPR016787">
    <property type="entry name" value="UCP021328"/>
</dbReference>
<evidence type="ECO:0000313" key="3">
    <source>
        <dbReference type="Proteomes" id="UP000003340"/>
    </source>
</evidence>
<evidence type="ECO:0008006" key="4">
    <source>
        <dbReference type="Google" id="ProtNLM"/>
    </source>
</evidence>
<dbReference type="eggNOG" id="ENOG502ZBVG">
    <property type="taxonomic scope" value="Bacteria"/>
</dbReference>
<proteinExistence type="predicted"/>
<dbReference type="HOGENOM" id="CLU_123192_1_0_9"/>
<feature type="region of interest" description="Disordered" evidence="1">
    <location>
        <begin position="67"/>
        <end position="139"/>
    </location>
</feature>
<feature type="compositionally biased region" description="Basic residues" evidence="1">
    <location>
        <begin position="110"/>
        <end position="119"/>
    </location>
</feature>
<reference evidence="2 3" key="2">
    <citation type="submission" date="2009-02" db="EMBL/GenBank/DDBJ databases">
        <title>Draft genome sequence of Clostridium methylpentosum (DSM 5476).</title>
        <authorList>
            <person name="Sudarsanam P."/>
            <person name="Ley R."/>
            <person name="Guruge J."/>
            <person name="Turnbaugh P.J."/>
            <person name="Mahowald M."/>
            <person name="Liep D."/>
            <person name="Gordon J."/>
        </authorList>
    </citation>
    <scope>NUCLEOTIDE SEQUENCE [LARGE SCALE GENOMIC DNA]</scope>
    <source>
        <strain evidence="2 3">DSM 5476</strain>
    </source>
</reference>
<comment type="caution">
    <text evidence="2">The sequence shown here is derived from an EMBL/GenBank/DDBJ whole genome shotgun (WGS) entry which is preliminary data.</text>
</comment>
<accession>C0E997</accession>
<protein>
    <recommendedName>
        <fullName evidence="4">DUF2992 family protein</fullName>
    </recommendedName>
</protein>
<organism evidence="2 3">
    <name type="scientific">[Clostridium] methylpentosum DSM 5476</name>
    <dbReference type="NCBI Taxonomy" id="537013"/>
    <lineage>
        <taxon>Bacteria</taxon>
        <taxon>Bacillati</taxon>
        <taxon>Bacillota</taxon>
        <taxon>Clostridia</taxon>
        <taxon>Eubacteriales</taxon>
        <taxon>Oscillospiraceae</taxon>
        <taxon>Oscillospiraceae incertae sedis</taxon>
    </lineage>
</organism>
<dbReference type="EMBL" id="ACEC01000019">
    <property type="protein sequence ID" value="EEG31927.1"/>
    <property type="molecule type" value="Genomic_DNA"/>
</dbReference>
<sequence length="139" mass="16279">MEQIMSSLTVFFDSPFWVGVYQRCTGSRIEAARVVFGAEPKDAEVYAYFLEHWGSLRFSPAVEQNKQLKKAANPKRMQREVHRQLSQSGVGTKAQQALQLMREQQAAGRKSARRERRQQRKQEQFDLRQLKKKQKHKGR</sequence>
<reference evidence="2 3" key="1">
    <citation type="submission" date="2009-01" db="EMBL/GenBank/DDBJ databases">
        <authorList>
            <person name="Fulton L."/>
            <person name="Clifton S."/>
            <person name="Fulton B."/>
            <person name="Xu J."/>
            <person name="Minx P."/>
            <person name="Pepin K.H."/>
            <person name="Johnson M."/>
            <person name="Bhonagiri V."/>
            <person name="Nash W.E."/>
            <person name="Mardis E.R."/>
            <person name="Wilson R.K."/>
        </authorList>
    </citation>
    <scope>NUCLEOTIDE SEQUENCE [LARGE SCALE GENOMIC DNA]</scope>
    <source>
        <strain evidence="2 3">DSM 5476</strain>
    </source>
</reference>
<dbReference type="AlphaFoldDB" id="C0E997"/>
<dbReference type="Pfam" id="PF11208">
    <property type="entry name" value="DUF2992"/>
    <property type="match status" value="1"/>
</dbReference>
<keyword evidence="3" id="KW-1185">Reference proteome</keyword>
<gene>
    <name evidence="2" type="ORF">CLOSTMETH_00395</name>
</gene>
<name>C0E997_9FIRM</name>
<feature type="compositionally biased region" description="Polar residues" evidence="1">
    <location>
        <begin position="84"/>
        <end position="98"/>
    </location>
</feature>
<dbReference type="PIRSF" id="PIRSF021328">
    <property type="entry name" value="UCP021328"/>
    <property type="match status" value="1"/>
</dbReference>
<feature type="compositionally biased region" description="Basic residues" evidence="1">
    <location>
        <begin position="130"/>
        <end position="139"/>
    </location>
</feature>
<dbReference type="STRING" id="537013.CLOSTMETH_00395"/>
<dbReference type="Proteomes" id="UP000003340">
    <property type="component" value="Unassembled WGS sequence"/>
</dbReference>
<evidence type="ECO:0000256" key="1">
    <source>
        <dbReference type="SAM" id="MobiDB-lite"/>
    </source>
</evidence>